<dbReference type="SUPFAM" id="SSF49899">
    <property type="entry name" value="Concanavalin A-like lectins/glucanases"/>
    <property type="match status" value="2"/>
</dbReference>
<dbReference type="PANTHER" id="PTHR43101">
    <property type="entry name" value="BETA-FRUCTOSIDASE"/>
    <property type="match status" value="1"/>
</dbReference>
<dbReference type="InterPro" id="IPR051214">
    <property type="entry name" value="GH32_Enzymes"/>
</dbReference>
<evidence type="ECO:0000256" key="4">
    <source>
        <dbReference type="ARBA" id="ARBA00023295"/>
    </source>
</evidence>
<evidence type="ECO:0000313" key="9">
    <source>
        <dbReference type="Proteomes" id="UP001198200"/>
    </source>
</evidence>
<dbReference type="GO" id="GO:0004564">
    <property type="term" value="F:beta-fructofuranosidase activity"/>
    <property type="evidence" value="ECO:0007669"/>
    <property type="project" value="UniProtKB-EC"/>
</dbReference>
<dbReference type="CDD" id="cd08996">
    <property type="entry name" value="GH32_FFase"/>
    <property type="match status" value="1"/>
</dbReference>
<feature type="domain" description="Glycosyl hydrolase family 32 C-terminal" evidence="7">
    <location>
        <begin position="564"/>
        <end position="683"/>
    </location>
</feature>
<dbReference type="InterPro" id="IPR013189">
    <property type="entry name" value="Glyco_hydro_32_C"/>
</dbReference>
<dbReference type="Proteomes" id="UP001198200">
    <property type="component" value="Unassembled WGS sequence"/>
</dbReference>
<comment type="caution">
    <text evidence="8">The sequence shown here is derived from an EMBL/GenBank/DDBJ whole genome shotgun (WGS) entry which is preliminary data.</text>
</comment>
<proteinExistence type="inferred from homology"/>
<evidence type="ECO:0000259" key="6">
    <source>
        <dbReference type="Pfam" id="PF00251"/>
    </source>
</evidence>
<keyword evidence="3 5" id="KW-0378">Hydrolase</keyword>
<dbReference type="SUPFAM" id="SSF75005">
    <property type="entry name" value="Arabinanase/levansucrase/invertase"/>
    <property type="match status" value="1"/>
</dbReference>
<dbReference type="AlphaFoldDB" id="A0AAE3E310"/>
<dbReference type="PANTHER" id="PTHR43101:SF1">
    <property type="entry name" value="BETA-FRUCTOSIDASE"/>
    <property type="match status" value="1"/>
</dbReference>
<dbReference type="InterPro" id="IPR023296">
    <property type="entry name" value="Glyco_hydro_beta-prop_sf"/>
</dbReference>
<organism evidence="8 9">
    <name type="scientific">Anthropogastromicrobium aceti</name>
    <dbReference type="NCBI Taxonomy" id="2981768"/>
    <lineage>
        <taxon>Bacteria</taxon>
        <taxon>Bacillati</taxon>
        <taxon>Bacillota</taxon>
        <taxon>Clostridia</taxon>
        <taxon>Lachnospirales</taxon>
        <taxon>Lachnospiraceae</taxon>
        <taxon>Anthropogastromicrobium</taxon>
    </lineage>
</organism>
<evidence type="ECO:0000313" key="8">
    <source>
        <dbReference type="EMBL" id="MCC2220708.1"/>
    </source>
</evidence>
<dbReference type="Pfam" id="PF08244">
    <property type="entry name" value="Glyco_hydro_32C"/>
    <property type="match status" value="1"/>
</dbReference>
<gene>
    <name evidence="8" type="ORF">LKD48_03480</name>
</gene>
<name>A0AAE3E310_9FIRM</name>
<comment type="similarity">
    <text evidence="1 5">Belongs to the glycosyl hydrolase 32 family.</text>
</comment>
<dbReference type="EC" id="3.2.1.26" evidence="2"/>
<accession>A0AAE3E310</accession>
<reference evidence="8 9" key="1">
    <citation type="submission" date="2021-10" db="EMBL/GenBank/DDBJ databases">
        <title>Anaerobic single-cell dispensing facilitates the cultivation of human gut bacteria.</title>
        <authorList>
            <person name="Afrizal A."/>
        </authorList>
    </citation>
    <scope>NUCLEOTIDE SEQUENCE [LARGE SCALE GENOMIC DNA]</scope>
    <source>
        <strain evidence="8 9">CLA-AA-H224</strain>
    </source>
</reference>
<dbReference type="RefSeq" id="WP_308731201.1">
    <property type="nucleotide sequence ID" value="NZ_JAJEQN010000006.1"/>
</dbReference>
<dbReference type="SMART" id="SM00640">
    <property type="entry name" value="Glyco_32"/>
    <property type="match status" value="1"/>
</dbReference>
<dbReference type="Pfam" id="PF00251">
    <property type="entry name" value="Glyco_hydro_32N"/>
    <property type="match status" value="1"/>
</dbReference>
<keyword evidence="9" id="KW-1185">Reference proteome</keyword>
<evidence type="ECO:0000256" key="5">
    <source>
        <dbReference type="RuleBase" id="RU362110"/>
    </source>
</evidence>
<dbReference type="GO" id="GO:0005975">
    <property type="term" value="P:carbohydrate metabolic process"/>
    <property type="evidence" value="ECO:0007669"/>
    <property type="project" value="InterPro"/>
</dbReference>
<evidence type="ECO:0000259" key="7">
    <source>
        <dbReference type="Pfam" id="PF08244"/>
    </source>
</evidence>
<protein>
    <recommendedName>
        <fullName evidence="2">beta-fructofuranosidase</fullName>
        <ecNumber evidence="2">3.2.1.26</ecNumber>
    </recommendedName>
</protein>
<dbReference type="Gene3D" id="2.60.120.560">
    <property type="entry name" value="Exo-inulinase, domain 1"/>
    <property type="match status" value="1"/>
</dbReference>
<evidence type="ECO:0000256" key="2">
    <source>
        <dbReference type="ARBA" id="ARBA00012758"/>
    </source>
</evidence>
<dbReference type="EMBL" id="JAJEQN010000006">
    <property type="protein sequence ID" value="MCC2220708.1"/>
    <property type="molecule type" value="Genomic_DNA"/>
</dbReference>
<dbReference type="Gene3D" id="2.115.10.20">
    <property type="entry name" value="Glycosyl hydrolase domain, family 43"/>
    <property type="match status" value="1"/>
</dbReference>
<dbReference type="Gene3D" id="2.60.120.200">
    <property type="match status" value="1"/>
</dbReference>
<evidence type="ECO:0000256" key="1">
    <source>
        <dbReference type="ARBA" id="ARBA00009902"/>
    </source>
</evidence>
<keyword evidence="4 5" id="KW-0326">Glycosidase</keyword>
<sequence>MLSQFKMNPDPAYQNRLLPERDNASFFDGYSVWFYKEQGDLQQANAFTLEFEIAPFGISSEGDAIFSCMDRKTSEGMAVRLTSDGKVEVILGFGGRQMVFYSIRENVDLEKWNHIFVIYRFREGWCDLVVNGVLSNRLQFGRFQKIKWPRHKIFIGKDADKDCLTPQMGVFWGWMKNIQFLSEAVSVEQAIKDSKRENSLEKVLYTPNRTRFLNDANRPQYHLIEPEKWMNEPHAPFFYNGYYHIFYQANLHAPIWDSIQWGHLASKDMVHWKDLPLALQSENGFYDELGCWSGSGLVDKDGVPRIYYTAGNNNRFPNQAVALAQPEDTEEDPLLKKWKKYPSLIKEQDIGWLGEFRDPFVWIEQDNYFMLVGTGDEHNGGGNAALYVSADGLNWESCGMLVDYDYEINQKCGHVWELPVLLPLRDDSGKIVCHIMMFCACQIEHDIVETYYFLGNWDASKKTFTKWNDHAMLLDLGYGTFTGPSGFVTPDKRSVVFTIAQGKRPFSDEYHAGWAHNGGLPLQLWWDNGLKMQPIREILSCEEKMLLERTNCGIEELNHDLEKINSNCMYVKLTTDADEIAICTESVVDESRYVQVVYNRNTKRFFARNAEGKEISRFRDLCDLVEVEGEITIEYFLDHSMIEVYLNQRKAMTLRNYVADGERKISVSSSSTNARVSSIQLWNMKSAYD</sequence>
<dbReference type="InterPro" id="IPR013148">
    <property type="entry name" value="Glyco_hydro_32_N"/>
</dbReference>
<dbReference type="InterPro" id="IPR001362">
    <property type="entry name" value="Glyco_hydro_32"/>
</dbReference>
<dbReference type="InterPro" id="IPR013320">
    <property type="entry name" value="ConA-like_dom_sf"/>
</dbReference>
<dbReference type="Pfam" id="PF13385">
    <property type="entry name" value="Laminin_G_3"/>
    <property type="match status" value="1"/>
</dbReference>
<evidence type="ECO:0000256" key="3">
    <source>
        <dbReference type="ARBA" id="ARBA00022801"/>
    </source>
</evidence>
<feature type="domain" description="Glycosyl hydrolase family 32 N-terminal" evidence="6">
    <location>
        <begin position="222"/>
        <end position="529"/>
    </location>
</feature>